<evidence type="ECO:0000256" key="4">
    <source>
        <dbReference type="PROSITE-ProRule" id="PRU00335"/>
    </source>
</evidence>
<evidence type="ECO:0000313" key="7">
    <source>
        <dbReference type="Proteomes" id="UP000576792"/>
    </source>
</evidence>
<protein>
    <submittedName>
        <fullName evidence="6">AcrR family transcriptional regulator</fullName>
    </submittedName>
</protein>
<sequence length="198" mass="21938">MTQTTSKGRPLDDELTGRVLDEVRDALDDSGFVHLRIERVAAAVGCGKTAIYRRWPSKAELVAAAILDGIDSTPLPDSGDIVEDLVEHAWQHLSNFRPDGPRGSSRNGVLLSLFDVEVIPLISERYMKQRHANGREILDRGIARGQIGSELDQDLTLDAIAGFTLFRLSIKPDAKADSDAELKDSYRRLVRSLLHLPR</sequence>
<accession>A0A846S4U3</accession>
<evidence type="ECO:0000256" key="2">
    <source>
        <dbReference type="ARBA" id="ARBA00023125"/>
    </source>
</evidence>
<dbReference type="EMBL" id="JAATJN010000001">
    <property type="protein sequence ID" value="NJC57998.1"/>
    <property type="molecule type" value="Genomic_DNA"/>
</dbReference>
<gene>
    <name evidence="6" type="ORF">BKA07_003033</name>
</gene>
<evidence type="ECO:0000313" key="6">
    <source>
        <dbReference type="EMBL" id="NJC57998.1"/>
    </source>
</evidence>
<organism evidence="6 7">
    <name type="scientific">Brevibacterium marinum</name>
    <dbReference type="NCBI Taxonomy" id="418643"/>
    <lineage>
        <taxon>Bacteria</taxon>
        <taxon>Bacillati</taxon>
        <taxon>Actinomycetota</taxon>
        <taxon>Actinomycetes</taxon>
        <taxon>Micrococcales</taxon>
        <taxon>Brevibacteriaceae</taxon>
        <taxon>Brevibacterium</taxon>
    </lineage>
</organism>
<dbReference type="InterPro" id="IPR009057">
    <property type="entry name" value="Homeodomain-like_sf"/>
</dbReference>
<dbReference type="InterPro" id="IPR036271">
    <property type="entry name" value="Tet_transcr_reg_TetR-rel_C_sf"/>
</dbReference>
<dbReference type="PROSITE" id="PS50977">
    <property type="entry name" value="HTH_TETR_2"/>
    <property type="match status" value="1"/>
</dbReference>
<dbReference type="InterPro" id="IPR011075">
    <property type="entry name" value="TetR_C"/>
</dbReference>
<dbReference type="Pfam" id="PF16859">
    <property type="entry name" value="TetR_C_11"/>
    <property type="match status" value="1"/>
</dbReference>
<feature type="domain" description="HTH tetR-type" evidence="5">
    <location>
        <begin position="13"/>
        <end position="73"/>
    </location>
</feature>
<feature type="DNA-binding region" description="H-T-H motif" evidence="4">
    <location>
        <begin position="36"/>
        <end position="55"/>
    </location>
</feature>
<name>A0A846S4U3_9MICO</name>
<dbReference type="InterPro" id="IPR050109">
    <property type="entry name" value="HTH-type_TetR-like_transc_reg"/>
</dbReference>
<dbReference type="PANTHER" id="PTHR30055">
    <property type="entry name" value="HTH-TYPE TRANSCRIPTIONAL REGULATOR RUTR"/>
    <property type="match status" value="1"/>
</dbReference>
<dbReference type="Proteomes" id="UP000576792">
    <property type="component" value="Unassembled WGS sequence"/>
</dbReference>
<dbReference type="SUPFAM" id="SSF48498">
    <property type="entry name" value="Tetracyclin repressor-like, C-terminal domain"/>
    <property type="match status" value="1"/>
</dbReference>
<dbReference type="RefSeq" id="WP_167951606.1">
    <property type="nucleotide sequence ID" value="NZ_BAAAPQ010000024.1"/>
</dbReference>
<keyword evidence="2 4" id="KW-0238">DNA-binding</keyword>
<dbReference type="Gene3D" id="1.10.357.10">
    <property type="entry name" value="Tetracycline Repressor, domain 2"/>
    <property type="match status" value="1"/>
</dbReference>
<keyword evidence="1" id="KW-0805">Transcription regulation</keyword>
<dbReference type="PANTHER" id="PTHR30055:SF148">
    <property type="entry name" value="TETR-FAMILY TRANSCRIPTIONAL REGULATOR"/>
    <property type="match status" value="1"/>
</dbReference>
<dbReference type="Pfam" id="PF00440">
    <property type="entry name" value="TetR_N"/>
    <property type="match status" value="1"/>
</dbReference>
<dbReference type="GO" id="GO:0000976">
    <property type="term" value="F:transcription cis-regulatory region binding"/>
    <property type="evidence" value="ECO:0007669"/>
    <property type="project" value="TreeGrafter"/>
</dbReference>
<dbReference type="AlphaFoldDB" id="A0A846S4U3"/>
<reference evidence="6 7" key="1">
    <citation type="submission" date="2020-03" db="EMBL/GenBank/DDBJ databases">
        <title>Sequencing the genomes of 1000 actinobacteria strains.</title>
        <authorList>
            <person name="Klenk H.-P."/>
        </authorList>
    </citation>
    <scope>NUCLEOTIDE SEQUENCE [LARGE SCALE GENOMIC DNA]</scope>
    <source>
        <strain evidence="6 7">DSM 18964</strain>
    </source>
</reference>
<dbReference type="SUPFAM" id="SSF46689">
    <property type="entry name" value="Homeodomain-like"/>
    <property type="match status" value="1"/>
</dbReference>
<proteinExistence type="predicted"/>
<dbReference type="InterPro" id="IPR001647">
    <property type="entry name" value="HTH_TetR"/>
</dbReference>
<dbReference type="Gene3D" id="1.10.10.60">
    <property type="entry name" value="Homeodomain-like"/>
    <property type="match status" value="1"/>
</dbReference>
<evidence type="ECO:0000259" key="5">
    <source>
        <dbReference type="PROSITE" id="PS50977"/>
    </source>
</evidence>
<keyword evidence="7" id="KW-1185">Reference proteome</keyword>
<evidence type="ECO:0000256" key="1">
    <source>
        <dbReference type="ARBA" id="ARBA00023015"/>
    </source>
</evidence>
<comment type="caution">
    <text evidence="6">The sequence shown here is derived from an EMBL/GenBank/DDBJ whole genome shotgun (WGS) entry which is preliminary data.</text>
</comment>
<keyword evidence="3" id="KW-0804">Transcription</keyword>
<dbReference type="GO" id="GO:0003700">
    <property type="term" value="F:DNA-binding transcription factor activity"/>
    <property type="evidence" value="ECO:0007669"/>
    <property type="project" value="TreeGrafter"/>
</dbReference>
<evidence type="ECO:0000256" key="3">
    <source>
        <dbReference type="ARBA" id="ARBA00023163"/>
    </source>
</evidence>